<proteinExistence type="predicted"/>
<dbReference type="EMBL" id="JAUSZS010000004">
    <property type="protein sequence ID" value="MDQ0933660.1"/>
    <property type="molecule type" value="Genomic_DNA"/>
</dbReference>
<accession>A0ABU0RRU7</accession>
<reference evidence="1 2" key="1">
    <citation type="submission" date="2023-07" db="EMBL/GenBank/DDBJ databases">
        <title>Comparative genomics of wheat-associated soil bacteria to identify genetic determinants of phenazine resistance.</title>
        <authorList>
            <person name="Mouncey N."/>
        </authorList>
    </citation>
    <scope>NUCLEOTIDE SEQUENCE [LARGE SCALE GENOMIC DNA]</scope>
    <source>
        <strain evidence="1 2">W2I16</strain>
    </source>
</reference>
<dbReference type="Proteomes" id="UP001223072">
    <property type="component" value="Unassembled WGS sequence"/>
</dbReference>
<name>A0ABU0RRU7_9ACTN</name>
<comment type="caution">
    <text evidence="1">The sequence shown here is derived from an EMBL/GenBank/DDBJ whole genome shotgun (WGS) entry which is preliminary data.</text>
</comment>
<evidence type="ECO:0000313" key="2">
    <source>
        <dbReference type="Proteomes" id="UP001223072"/>
    </source>
</evidence>
<sequence>MGGWAGGKHDLGWTNPALKRRTGWGCLGLGCRNSAGGWVGKNPQANARPTSHTTGAAVASGSATPAVKWTNLDG</sequence>
<protein>
    <submittedName>
        <fullName evidence="1">Uncharacterized protein</fullName>
    </submittedName>
</protein>
<organism evidence="1 2">
    <name type="scientific">Streptomyces turgidiscabies</name>
    <dbReference type="NCBI Taxonomy" id="85558"/>
    <lineage>
        <taxon>Bacteria</taxon>
        <taxon>Bacillati</taxon>
        <taxon>Actinomycetota</taxon>
        <taxon>Actinomycetes</taxon>
        <taxon>Kitasatosporales</taxon>
        <taxon>Streptomycetaceae</taxon>
        <taxon>Streptomyces</taxon>
    </lineage>
</organism>
<keyword evidence="2" id="KW-1185">Reference proteome</keyword>
<evidence type="ECO:0000313" key="1">
    <source>
        <dbReference type="EMBL" id="MDQ0933660.1"/>
    </source>
</evidence>
<gene>
    <name evidence="1" type="ORF">QFZ49_003600</name>
</gene>